<dbReference type="Proteomes" id="UP001430149">
    <property type="component" value="Unassembled WGS sequence"/>
</dbReference>
<sequence>MSISMYQVSIPVFVRALNNLHHVLKQGEAHAKAKSVEDSVMLQMRLIADMLPLVKQVQIATDLAKNGAARLAGVDPLKFEDNETSFDELYNRIERAIDYIKSFKPEQIDGSETRAITLKMRSGDVHFEGEAYLLHFVLPNLFFHCTTAYNILREAGANIGKQDFIGKP</sequence>
<dbReference type="PANTHER" id="PTHR36922:SF1">
    <property type="entry name" value="DUF1993 DOMAIN-CONTAINING PROTEIN"/>
    <property type="match status" value="1"/>
</dbReference>
<dbReference type="SUPFAM" id="SSF109854">
    <property type="entry name" value="DinB/YfiT-like putative metalloenzymes"/>
    <property type="match status" value="1"/>
</dbReference>
<proteinExistence type="predicted"/>
<dbReference type="InterPro" id="IPR034660">
    <property type="entry name" value="DinB/YfiT-like"/>
</dbReference>
<keyword evidence="2" id="KW-1185">Reference proteome</keyword>
<protein>
    <submittedName>
        <fullName evidence="1">DUF1993 domain-containing protein</fullName>
    </submittedName>
</protein>
<comment type="caution">
    <text evidence="1">The sequence shown here is derived from an EMBL/GenBank/DDBJ whole genome shotgun (WGS) entry which is preliminary data.</text>
</comment>
<accession>A0ABS2K2K6</accession>
<evidence type="ECO:0000313" key="1">
    <source>
        <dbReference type="EMBL" id="MBM7125456.1"/>
    </source>
</evidence>
<evidence type="ECO:0000313" key="2">
    <source>
        <dbReference type="Proteomes" id="UP001430149"/>
    </source>
</evidence>
<dbReference type="Gene3D" id="1.20.120.450">
    <property type="entry name" value="dinb family like domain"/>
    <property type="match status" value="1"/>
</dbReference>
<organism evidence="1 2">
    <name type="scientific">Dyella flava</name>
    <dbReference type="NCBI Taxonomy" id="1920170"/>
    <lineage>
        <taxon>Bacteria</taxon>
        <taxon>Pseudomonadati</taxon>
        <taxon>Pseudomonadota</taxon>
        <taxon>Gammaproteobacteria</taxon>
        <taxon>Lysobacterales</taxon>
        <taxon>Rhodanobacteraceae</taxon>
        <taxon>Dyella</taxon>
    </lineage>
</organism>
<dbReference type="RefSeq" id="WP_204680981.1">
    <property type="nucleotide sequence ID" value="NZ_BSNR01000015.1"/>
</dbReference>
<dbReference type="InterPro" id="IPR018531">
    <property type="entry name" value="DUF1993"/>
</dbReference>
<dbReference type="EMBL" id="JADIKE010000034">
    <property type="protein sequence ID" value="MBM7125456.1"/>
    <property type="molecule type" value="Genomic_DNA"/>
</dbReference>
<reference evidence="1" key="1">
    <citation type="submission" date="2020-10" db="EMBL/GenBank/DDBJ databases">
        <title>Phylogeny of dyella-like bacteria.</title>
        <authorList>
            <person name="Fu J."/>
        </authorList>
    </citation>
    <scope>NUCLEOTIDE SEQUENCE</scope>
    <source>
        <strain evidence="1">DHOC52</strain>
    </source>
</reference>
<name>A0ABS2K2K6_9GAMM</name>
<dbReference type="Pfam" id="PF09351">
    <property type="entry name" value="DUF1993"/>
    <property type="match status" value="1"/>
</dbReference>
<dbReference type="PANTHER" id="PTHR36922">
    <property type="entry name" value="BLL2446 PROTEIN"/>
    <property type="match status" value="1"/>
</dbReference>
<gene>
    <name evidence="1" type="ORF">ISP19_08695</name>
</gene>